<protein>
    <submittedName>
        <fullName evidence="5">NRDE-2, necessary for RNA interference, domain containing</fullName>
    </submittedName>
</protein>
<dbReference type="GeneTree" id="ENSGT00390000005524"/>
<dbReference type="Proteomes" id="UP000005226">
    <property type="component" value="Chromosome 2"/>
</dbReference>
<feature type="compositionally biased region" description="Basic residues" evidence="4">
    <location>
        <begin position="73"/>
        <end position="94"/>
    </location>
</feature>
<dbReference type="InterPro" id="IPR003107">
    <property type="entry name" value="HAT"/>
</dbReference>
<feature type="region of interest" description="Disordered" evidence="4">
    <location>
        <begin position="170"/>
        <end position="192"/>
    </location>
</feature>
<dbReference type="GO" id="GO:1902369">
    <property type="term" value="P:negative regulation of RNA catabolic process"/>
    <property type="evidence" value="ECO:0007669"/>
    <property type="project" value="TreeGrafter"/>
</dbReference>
<feature type="region of interest" description="Disordered" evidence="4">
    <location>
        <begin position="505"/>
        <end position="527"/>
    </location>
</feature>
<dbReference type="Ensembl" id="ENSTRUT00000006552.3">
    <property type="protein sequence ID" value="ENSTRUP00000006510.3"/>
    <property type="gene ID" value="ENSTRUG00000002798.3"/>
</dbReference>
<feature type="compositionally biased region" description="Acidic residues" evidence="4">
    <location>
        <begin position="510"/>
        <end position="521"/>
    </location>
</feature>
<evidence type="ECO:0000313" key="5">
    <source>
        <dbReference type="Ensembl" id="ENSTRUP00000006510.3"/>
    </source>
</evidence>
<gene>
    <name evidence="5" type="primary">nrde2</name>
</gene>
<dbReference type="STRING" id="31033.ENSTRUP00000070546"/>
<keyword evidence="3" id="KW-0539">Nucleus</keyword>
<dbReference type="InterPro" id="IPR011990">
    <property type="entry name" value="TPR-like_helical_dom_sf"/>
</dbReference>
<dbReference type="InterPro" id="IPR013633">
    <property type="entry name" value="NRDE-2"/>
</dbReference>
<dbReference type="Gene3D" id="1.25.40.10">
    <property type="entry name" value="Tetratricopeptide repeat domain"/>
    <property type="match status" value="2"/>
</dbReference>
<reference evidence="5" key="3">
    <citation type="submission" date="2025-09" db="UniProtKB">
        <authorList>
            <consortium name="Ensembl"/>
        </authorList>
    </citation>
    <scope>IDENTIFICATION</scope>
</reference>
<evidence type="ECO:0000313" key="6">
    <source>
        <dbReference type="Proteomes" id="UP000005226"/>
    </source>
</evidence>
<comment type="similarity">
    <text evidence="2">Belongs to the NRDE2 family.</text>
</comment>
<organism evidence="5 6">
    <name type="scientific">Takifugu rubripes</name>
    <name type="common">Japanese pufferfish</name>
    <name type="synonym">Fugu rubripes</name>
    <dbReference type="NCBI Taxonomy" id="31033"/>
    <lineage>
        <taxon>Eukaryota</taxon>
        <taxon>Metazoa</taxon>
        <taxon>Chordata</taxon>
        <taxon>Craniata</taxon>
        <taxon>Vertebrata</taxon>
        <taxon>Euteleostomi</taxon>
        <taxon>Actinopterygii</taxon>
        <taxon>Neopterygii</taxon>
        <taxon>Teleostei</taxon>
        <taxon>Neoteleostei</taxon>
        <taxon>Acanthomorphata</taxon>
        <taxon>Eupercaria</taxon>
        <taxon>Tetraodontiformes</taxon>
        <taxon>Tetradontoidea</taxon>
        <taxon>Tetraodontidae</taxon>
        <taxon>Takifugu</taxon>
    </lineage>
</organism>
<dbReference type="GO" id="GO:0031048">
    <property type="term" value="P:regulatory ncRNA-mediated heterochromatin formation"/>
    <property type="evidence" value="ECO:0007669"/>
    <property type="project" value="TreeGrafter"/>
</dbReference>
<evidence type="ECO:0000256" key="2">
    <source>
        <dbReference type="ARBA" id="ARBA00009265"/>
    </source>
</evidence>
<dbReference type="PANTHER" id="PTHR13471:SF0">
    <property type="entry name" value="NUCLEAR EXOSOME REGULATOR NRDE2"/>
    <property type="match status" value="1"/>
</dbReference>
<dbReference type="SMART" id="SM00386">
    <property type="entry name" value="HAT"/>
    <property type="match status" value="4"/>
</dbReference>
<evidence type="ECO:0000256" key="4">
    <source>
        <dbReference type="SAM" id="MobiDB-lite"/>
    </source>
</evidence>
<dbReference type="GO" id="GO:0071013">
    <property type="term" value="C:catalytic step 2 spliceosome"/>
    <property type="evidence" value="ECO:0007669"/>
    <property type="project" value="TreeGrafter"/>
</dbReference>
<dbReference type="Pfam" id="PF08424">
    <property type="entry name" value="NRDE-2"/>
    <property type="match status" value="1"/>
</dbReference>
<evidence type="ECO:0000256" key="1">
    <source>
        <dbReference type="ARBA" id="ARBA00004123"/>
    </source>
</evidence>
<feature type="region of interest" description="Disordered" evidence="4">
    <location>
        <begin position="49"/>
        <end position="120"/>
    </location>
</feature>
<dbReference type="GO" id="GO:0006396">
    <property type="term" value="P:RNA processing"/>
    <property type="evidence" value="ECO:0007669"/>
    <property type="project" value="InterPro"/>
</dbReference>
<feature type="compositionally biased region" description="Basic and acidic residues" evidence="4">
    <location>
        <begin position="10"/>
        <end position="20"/>
    </location>
</feature>
<feature type="region of interest" description="Disordered" evidence="4">
    <location>
        <begin position="1"/>
        <end position="20"/>
    </location>
</feature>
<keyword evidence="6" id="KW-1185">Reference proteome</keyword>
<dbReference type="PANTHER" id="PTHR13471">
    <property type="entry name" value="TETRATRICOPEPTIDE-LIKE HELICAL"/>
    <property type="match status" value="1"/>
</dbReference>
<dbReference type="FunFam" id="1.25.40.10:FF:001107">
    <property type="entry name" value="Protein NRDE2-like protein"/>
    <property type="match status" value="1"/>
</dbReference>
<comment type="subcellular location">
    <subcellularLocation>
        <location evidence="1">Nucleus</location>
    </subcellularLocation>
</comment>
<accession>H2S289</accession>
<dbReference type="eggNOG" id="KOG1972">
    <property type="taxonomic scope" value="Eukaryota"/>
</dbReference>
<dbReference type="CDD" id="cd22200">
    <property type="entry name" value="NRDE2_MID"/>
    <property type="match status" value="1"/>
</dbReference>
<dbReference type="HOGENOM" id="CLU_007550_1_0_1"/>
<sequence>MALFPAFAEVEPKRAESSSKELDWLNNKTFQTGDAISLHNCFLETTKNVRTEKEQSLDSQLSSPHEEQERLLPKKKKKKSEKKRKNKKHKKKSGKYSDSSGSESETIYPSDLKREEENGSQAAPLASSFSWLDDVQLPTAQLFCVDRKPDPANWTYKSLYRGDIAKYRRKGNSSLGLDPRKQEVSWEESQSKKKKKGTNKKAICSVWLIFKTTCLFNPGGDVQSTAVNPLGVYDSSTTLWLQGKGQQVHAEQENLDMKSEPSATPLTGRTEEFNRRLREQPTDTQLWIKFIKFQDELSTTVFGNEEGEQGITSVDCRKSSYRAVLEKKLSIAERAIATNPCSITLQLERLKICQELLEPSVLAKEWKKLVFLHPNSAPLWREYLLFTQSYFSSFAVSKVNAAYGKCLSTLSAVRDGSMVSHPALPGVEEDMLDIFIQQCHFLRQAGHSEKAISLFQAMMDFTFFKPDSDCVTQIIFLVFYIGEARVGEIGARGWKMWMLQQERGGWIQPSEEEEEEEDEEEVKDRSQPRHTIWLDVESSREAAHWLPWRPDKAKGQSEEDCEDPDRQVLFDDIGPSLILLPSPELQLRLLVQFLAFLGLPTDFALSAAPRSPDILLENLSLLTHGVDPQRPLTYQDLPDTGVNPVGLMTTLQGNRKWVGLGKQGEKFVANLLKMVQPVLRVDSQTNLALSRVRYEKLKVLRCLCSGNKKRLRSQGKSSKRIAKQLLKESDNRSSLVLWREYGHLEWLIGNLEEARKVFSTAMALGGNKGLRNPALCDLCLLWAQLEVEEVARAPGAGLTDVTASPALHVLTQLAEAASPASQTLSPVSILKARKLYDQALTARLSDPPGENIRLRGLAGSYALFQYLTVGIQAANAVYSQARERMEAHSEADSSHTQDSVSRLASDCEALAVQQAALLRYHKSVSVFPLATVREMLTSALSTWPTSAPLWSIYVQVENRYHSAGRARRFFHSITRSNSCMVPRLFAIVAEQQRKQLIDAALGSCGPCVALPTLPENGLSNRIRGLFENIVSKEAGSRCPLVWRMYMHFLVSDGKIEKALGIFYKALQNVPWAKGVYMDGVQLFPGRIQEFVDVMTEKELRLRLPIEELDILLEE</sequence>
<dbReference type="AlphaFoldDB" id="H2S289"/>
<reference evidence="5 6" key="1">
    <citation type="journal article" date="2011" name="Genome Biol. Evol.">
        <title>Integration of the genetic map and genome assembly of fugu facilitates insights into distinct features of genome evolution in teleosts and mammals.</title>
        <authorList>
            <person name="Kai W."/>
            <person name="Kikuchi K."/>
            <person name="Tohari S."/>
            <person name="Chew A.K."/>
            <person name="Tay A."/>
            <person name="Fujiwara A."/>
            <person name="Hosoya S."/>
            <person name="Suetake H."/>
            <person name="Naruse K."/>
            <person name="Brenner S."/>
            <person name="Suzuki Y."/>
            <person name="Venkatesh B."/>
        </authorList>
    </citation>
    <scope>NUCLEOTIDE SEQUENCE [LARGE SCALE GENOMIC DNA]</scope>
</reference>
<proteinExistence type="inferred from homology"/>
<evidence type="ECO:0000256" key="3">
    <source>
        <dbReference type="ARBA" id="ARBA00023242"/>
    </source>
</evidence>
<name>H2S289_TAKRU</name>
<reference evidence="5" key="2">
    <citation type="submission" date="2025-08" db="UniProtKB">
        <authorList>
            <consortium name="Ensembl"/>
        </authorList>
    </citation>
    <scope>IDENTIFICATION</scope>
</reference>